<accession>A0A0M2HG11</accession>
<sequence length="206" mass="22009">MTTSALILIGIDLAAALVLSLGLYYRRHHRRDLVVAFLGVNVGVMVVAAVLGTAEVALGLGLGLFGVLSIIRLRSSEISQREVAYYFAALAIGLVTGLPQTDPWPVAALVALILAVLWGADHPALLSRARHQVVRLDRAISDDRELRAELEERLGGTVASTTVQELDLVNDTTLVDVRYRIPRAAVRPTTSRATAATAPAMQAAAR</sequence>
<keyword evidence="1" id="KW-1133">Transmembrane helix</keyword>
<name>A0A0M2HG11_MICTR</name>
<feature type="transmembrane region" description="Helical" evidence="1">
    <location>
        <begin position="56"/>
        <end position="71"/>
    </location>
</feature>
<evidence type="ECO:0000313" key="3">
    <source>
        <dbReference type="Proteomes" id="UP000034098"/>
    </source>
</evidence>
<keyword evidence="1" id="KW-0472">Membrane</keyword>
<comment type="caution">
    <text evidence="2">The sequence shown here is derived from an EMBL/GenBank/DDBJ whole genome shotgun (WGS) entry which is preliminary data.</text>
</comment>
<dbReference type="PATRIC" id="fig|69370.6.peg.1761"/>
<dbReference type="EMBL" id="JYJA01000032">
    <property type="protein sequence ID" value="KJL43235.1"/>
    <property type="molecule type" value="Genomic_DNA"/>
</dbReference>
<dbReference type="InterPro" id="IPR032531">
    <property type="entry name" value="DUF4956"/>
</dbReference>
<reference evidence="2 3" key="1">
    <citation type="submission" date="2015-02" db="EMBL/GenBank/DDBJ databases">
        <title>Draft genome sequences of ten Microbacterium spp. with emphasis on heavy metal contaminated environments.</title>
        <authorList>
            <person name="Corretto E."/>
        </authorList>
    </citation>
    <scope>NUCLEOTIDE SEQUENCE [LARGE SCALE GENOMIC DNA]</scope>
    <source>
        <strain evidence="2 3">DSM 8608</strain>
    </source>
</reference>
<evidence type="ECO:0000256" key="1">
    <source>
        <dbReference type="SAM" id="Phobius"/>
    </source>
</evidence>
<dbReference type="Pfam" id="PF16316">
    <property type="entry name" value="DUF4956"/>
    <property type="match status" value="1"/>
</dbReference>
<gene>
    <name evidence="2" type="ORF">RS82_01730</name>
</gene>
<feature type="transmembrane region" description="Helical" evidence="1">
    <location>
        <begin position="32"/>
        <end position="50"/>
    </location>
</feature>
<proteinExistence type="predicted"/>
<evidence type="ECO:0000313" key="2">
    <source>
        <dbReference type="EMBL" id="KJL43235.1"/>
    </source>
</evidence>
<organism evidence="2 3">
    <name type="scientific">Microbacterium trichothecenolyticum</name>
    <name type="common">Aureobacterium trichothecenolyticum</name>
    <dbReference type="NCBI Taxonomy" id="69370"/>
    <lineage>
        <taxon>Bacteria</taxon>
        <taxon>Bacillati</taxon>
        <taxon>Actinomycetota</taxon>
        <taxon>Actinomycetes</taxon>
        <taxon>Micrococcales</taxon>
        <taxon>Microbacteriaceae</taxon>
        <taxon>Microbacterium</taxon>
    </lineage>
</organism>
<feature type="transmembrane region" description="Helical" evidence="1">
    <location>
        <begin position="83"/>
        <end position="100"/>
    </location>
</feature>
<dbReference type="RefSeq" id="WP_045298269.1">
    <property type="nucleotide sequence ID" value="NZ_JYJA01000032.1"/>
</dbReference>
<protein>
    <recommendedName>
        <fullName evidence="4">DUF4956 domain-containing protein</fullName>
    </recommendedName>
</protein>
<keyword evidence="3" id="KW-1185">Reference proteome</keyword>
<dbReference type="AlphaFoldDB" id="A0A0M2HG11"/>
<keyword evidence="1" id="KW-0812">Transmembrane</keyword>
<feature type="transmembrane region" description="Helical" evidence="1">
    <location>
        <begin position="6"/>
        <end position="25"/>
    </location>
</feature>
<feature type="transmembrane region" description="Helical" evidence="1">
    <location>
        <begin position="106"/>
        <end position="126"/>
    </location>
</feature>
<evidence type="ECO:0008006" key="4">
    <source>
        <dbReference type="Google" id="ProtNLM"/>
    </source>
</evidence>
<dbReference type="Proteomes" id="UP000034098">
    <property type="component" value="Unassembled WGS sequence"/>
</dbReference>